<dbReference type="Gene3D" id="1.50.10.10">
    <property type="match status" value="1"/>
</dbReference>
<evidence type="ECO:0000313" key="5">
    <source>
        <dbReference type="Proteomes" id="UP000054350"/>
    </source>
</evidence>
<feature type="region of interest" description="Disordered" evidence="1">
    <location>
        <begin position="93"/>
        <end position="130"/>
    </location>
</feature>
<dbReference type="Pfam" id="PF00723">
    <property type="entry name" value="Glyco_hydro_15"/>
    <property type="match status" value="1"/>
</dbReference>
<dbReference type="GO" id="GO:0005975">
    <property type="term" value="P:carbohydrate metabolic process"/>
    <property type="evidence" value="ECO:0007669"/>
    <property type="project" value="InterPro"/>
</dbReference>
<dbReference type="eggNOG" id="ENOG502QS7A">
    <property type="taxonomic scope" value="Eukaryota"/>
</dbReference>
<accession>A0A0L0S9G5</accession>
<dbReference type="Proteomes" id="UP000054350">
    <property type="component" value="Unassembled WGS sequence"/>
</dbReference>
<protein>
    <submittedName>
        <fullName evidence="4">Uncharacterized protein</fullName>
    </submittedName>
</protein>
<sequence length="854" mass="95607">MSAHSRPSGPRTAGAGPFPDLPEVQINGVTAPSAEYWPAHLDNDPDVGPASPQWHATPGGEVPPIQLGNTWRDGGATTLVDLAEREIERDGDVRLTSVPFPDNDNYSDELPPADAQELQGADKAGSTPAAPLRAQLSGSAADQAHGRETTQDRRVASALQVVLRCAHGHGSAQVRVPADCGLIRGYSSRTENYGIIGNMRTSALIGTDASIDFMCFPRFDSPSVFCRLLDHHKGGYFQIVPKQQASRKQQYLPNSNVLVTRFLADEGASQVTDFFHVPEKDPIPTSGSANVSAQPTPDAAAYSASHHTNQGRILYPWVIRIVEAVRGTVTFDALCFPAFRYALDAHTTHIEPGNATVVFTSPTLTMDLRHVVMNPCCDDATGMAPLPRIRWETEKHEELKGPGVKATFTLHEGQQVWFVFRERPKRRLRDLLDPPLTVEFLQMLLRHTLRYWHTWISQSTYTGRWRESVQRSAFTLKLMTYQPTGAVIAAPTFSLPEEVGGDRNWDYRYVWLRDSAFTIYAFIRLGLLSEARNYMRFVEMVFKDGGPPRVMYTIDGATEMPELELTHLDGYRGSKPVRIGNAASNHLQLDISGALLDAIYLMNKFSSPIGYDMWVVCAKLVDFVVENWKQPDMSIWEVRGKPVNFLYSKVMSWVAVDRGLRLVEKRMFPCPNRDKWFRTRDEIYLEIMEKGWNHEGRFFQQAYENAVLDSSVLIMPLVFFMSPTDPRLLSTIAAILRAPERGGLTVNNLVRRYQVGQVDDGFESDEGAFTMCTLWLVEALTRAGQYYPKYLARALYAFDQTLAYGNHLLLFSEQVSPSGELVGNFPQAFTHIALISSAFNLDRVLGHRSVPDIV</sequence>
<dbReference type="InterPro" id="IPR012341">
    <property type="entry name" value="6hp_glycosidase-like_sf"/>
</dbReference>
<feature type="domain" description="GH15-like" evidence="2">
    <location>
        <begin position="466"/>
        <end position="837"/>
    </location>
</feature>
<evidence type="ECO:0000259" key="3">
    <source>
        <dbReference type="Pfam" id="PF19291"/>
    </source>
</evidence>
<gene>
    <name evidence="4" type="ORF">AMAG_03384</name>
</gene>
<name>A0A0L0S9G5_ALLM3</name>
<reference evidence="4 5" key="1">
    <citation type="submission" date="2009-11" db="EMBL/GenBank/DDBJ databases">
        <title>Annotation of Allomyces macrogynus ATCC 38327.</title>
        <authorList>
            <consortium name="The Broad Institute Genome Sequencing Platform"/>
            <person name="Russ C."/>
            <person name="Cuomo C."/>
            <person name="Burger G."/>
            <person name="Gray M.W."/>
            <person name="Holland P.W.H."/>
            <person name="King N."/>
            <person name="Lang F.B.F."/>
            <person name="Roger A.J."/>
            <person name="Ruiz-Trillo I."/>
            <person name="Young S.K."/>
            <person name="Zeng Q."/>
            <person name="Gargeya S."/>
            <person name="Fitzgerald M."/>
            <person name="Haas B."/>
            <person name="Abouelleil A."/>
            <person name="Alvarado L."/>
            <person name="Arachchi H.M."/>
            <person name="Berlin A."/>
            <person name="Chapman S.B."/>
            <person name="Gearin G."/>
            <person name="Goldberg J."/>
            <person name="Griggs A."/>
            <person name="Gujja S."/>
            <person name="Hansen M."/>
            <person name="Heiman D."/>
            <person name="Howarth C."/>
            <person name="Larimer J."/>
            <person name="Lui A."/>
            <person name="MacDonald P.J.P."/>
            <person name="McCowen C."/>
            <person name="Montmayeur A."/>
            <person name="Murphy C."/>
            <person name="Neiman D."/>
            <person name="Pearson M."/>
            <person name="Priest M."/>
            <person name="Roberts A."/>
            <person name="Saif S."/>
            <person name="Shea T."/>
            <person name="Sisk P."/>
            <person name="Stolte C."/>
            <person name="Sykes S."/>
            <person name="Wortman J."/>
            <person name="Nusbaum C."/>
            <person name="Birren B."/>
        </authorList>
    </citation>
    <scope>NUCLEOTIDE SEQUENCE [LARGE SCALE GENOMIC DNA]</scope>
    <source>
        <strain evidence="4 5">ATCC 38327</strain>
    </source>
</reference>
<feature type="region of interest" description="Disordered" evidence="1">
    <location>
        <begin position="1"/>
        <end position="73"/>
    </location>
</feature>
<dbReference type="PANTHER" id="PTHR31616:SF0">
    <property type="entry name" value="GLUCAN 1,4-ALPHA-GLUCOSIDASE"/>
    <property type="match status" value="1"/>
</dbReference>
<dbReference type="Pfam" id="PF19291">
    <property type="entry name" value="TREH_N"/>
    <property type="match status" value="1"/>
</dbReference>
<dbReference type="VEuPathDB" id="FungiDB:AMAG_03384"/>
<proteinExistence type="predicted"/>
<feature type="domain" description="Trehalase-like N-terminal" evidence="3">
    <location>
        <begin position="188"/>
        <end position="276"/>
    </location>
</feature>
<dbReference type="OMA" id="VEWMCVP"/>
<dbReference type="GO" id="GO:0004553">
    <property type="term" value="F:hydrolase activity, hydrolyzing O-glycosyl compounds"/>
    <property type="evidence" value="ECO:0007669"/>
    <property type="project" value="TreeGrafter"/>
</dbReference>
<dbReference type="InterPro" id="IPR008928">
    <property type="entry name" value="6-hairpin_glycosidase_sf"/>
</dbReference>
<organism evidence="4 5">
    <name type="scientific">Allomyces macrogynus (strain ATCC 38327)</name>
    <name type="common">Allomyces javanicus var. macrogynus</name>
    <dbReference type="NCBI Taxonomy" id="578462"/>
    <lineage>
        <taxon>Eukaryota</taxon>
        <taxon>Fungi</taxon>
        <taxon>Fungi incertae sedis</taxon>
        <taxon>Blastocladiomycota</taxon>
        <taxon>Blastocladiomycetes</taxon>
        <taxon>Blastocladiales</taxon>
        <taxon>Blastocladiaceae</taxon>
        <taxon>Allomyces</taxon>
    </lineage>
</organism>
<dbReference type="OrthoDB" id="406733at2759"/>
<dbReference type="SUPFAM" id="SSF48208">
    <property type="entry name" value="Six-hairpin glycosidases"/>
    <property type="match status" value="1"/>
</dbReference>
<evidence type="ECO:0000313" key="4">
    <source>
        <dbReference type="EMBL" id="KNE59034.1"/>
    </source>
</evidence>
<dbReference type="EMBL" id="GG745334">
    <property type="protein sequence ID" value="KNE59034.1"/>
    <property type="molecule type" value="Genomic_DNA"/>
</dbReference>
<evidence type="ECO:0000259" key="2">
    <source>
        <dbReference type="Pfam" id="PF00723"/>
    </source>
</evidence>
<evidence type="ECO:0000256" key="1">
    <source>
        <dbReference type="SAM" id="MobiDB-lite"/>
    </source>
</evidence>
<dbReference type="InterPro" id="IPR045582">
    <property type="entry name" value="Trehalase-like_N"/>
</dbReference>
<dbReference type="AlphaFoldDB" id="A0A0L0S9G5"/>
<dbReference type="InterPro" id="IPR011613">
    <property type="entry name" value="GH15-like"/>
</dbReference>
<keyword evidence="5" id="KW-1185">Reference proteome</keyword>
<dbReference type="PANTHER" id="PTHR31616">
    <property type="entry name" value="TREHALASE"/>
    <property type="match status" value="1"/>
</dbReference>
<reference evidence="5" key="2">
    <citation type="submission" date="2009-11" db="EMBL/GenBank/DDBJ databases">
        <title>The Genome Sequence of Allomyces macrogynus strain ATCC 38327.</title>
        <authorList>
            <consortium name="The Broad Institute Genome Sequencing Platform"/>
            <person name="Russ C."/>
            <person name="Cuomo C."/>
            <person name="Shea T."/>
            <person name="Young S.K."/>
            <person name="Zeng Q."/>
            <person name="Koehrsen M."/>
            <person name="Haas B."/>
            <person name="Borodovsky M."/>
            <person name="Guigo R."/>
            <person name="Alvarado L."/>
            <person name="Berlin A."/>
            <person name="Borenstein D."/>
            <person name="Chen Z."/>
            <person name="Engels R."/>
            <person name="Freedman E."/>
            <person name="Gellesch M."/>
            <person name="Goldberg J."/>
            <person name="Griggs A."/>
            <person name="Gujja S."/>
            <person name="Heiman D."/>
            <person name="Hepburn T."/>
            <person name="Howarth C."/>
            <person name="Jen D."/>
            <person name="Larson L."/>
            <person name="Lewis B."/>
            <person name="Mehta T."/>
            <person name="Park D."/>
            <person name="Pearson M."/>
            <person name="Roberts A."/>
            <person name="Saif S."/>
            <person name="Shenoy N."/>
            <person name="Sisk P."/>
            <person name="Stolte C."/>
            <person name="Sykes S."/>
            <person name="Walk T."/>
            <person name="White J."/>
            <person name="Yandava C."/>
            <person name="Burger G."/>
            <person name="Gray M.W."/>
            <person name="Holland P.W.H."/>
            <person name="King N."/>
            <person name="Lang F.B.F."/>
            <person name="Roger A.J."/>
            <person name="Ruiz-Trillo I."/>
            <person name="Lander E."/>
            <person name="Nusbaum C."/>
        </authorList>
    </citation>
    <scope>NUCLEOTIDE SEQUENCE [LARGE SCALE GENOMIC DNA]</scope>
    <source>
        <strain evidence="5">ATCC 38327</strain>
    </source>
</reference>